<dbReference type="Proteomes" id="UP000481288">
    <property type="component" value="Unassembled WGS sequence"/>
</dbReference>
<feature type="region of interest" description="Disordered" evidence="1">
    <location>
        <begin position="443"/>
        <end position="495"/>
    </location>
</feature>
<evidence type="ECO:0000256" key="1">
    <source>
        <dbReference type="SAM" id="MobiDB-lite"/>
    </source>
</evidence>
<evidence type="ECO:0000313" key="3">
    <source>
        <dbReference type="Proteomes" id="UP000481288"/>
    </source>
</evidence>
<dbReference type="AlphaFoldDB" id="A0A7D8UP38"/>
<keyword evidence="3" id="KW-1185">Reference proteome</keyword>
<sequence length="607" mass="67807">MSQSSQPLTFGVEFEVVLAYADPTEIQPDYYSETRTVEFETIEADFWHPYPEGHRTGRNNISVATRNAVFRHIQSTMENAGYAVRLDSERPDESFNEWCLTNDSSINKPEYFPHYLDFLDLELVSPAYYFVPDALKAIEDVLALLKSTYLMNVNPTTGFHVHCGDSLNGFKFDTLRKLVSFLFAFTPQLNTIHPSNRQDVTDTTYAGSLRENSRFETKRRLPHKARPSPIQAVSRFINFETETELLSDAGNAHVYMAYDFVSIQQMASGDSEQAYDFKPTVEFRQHEGCLDADEAINWIKTVVGIVDFCMNAPTTAVHRLLLLTKLETWEKLGDGHDAEREDQLGPIPADKHFTAIHLLQALNLPGPALHYAQRGLHKHKMKGRTESESNEIGSRKWEYEKTPLRDPAVQTRTAKLREAWHALRAASRARDLLDAPVRAHWTFDPTDPVWPAHDASLDDGADTDGTTDDGSNYSPRSSGAFSTRSGGRDGHAASLSGNREHACWENIAGRHTTGFLHVEGVTSSDCYQGPPSPASSSSSSSSTRYSFARELAPGPRRTHRTPSPPPTPPKSKSGDIDGEGDGDGDGVERMSRQRRDRSRSVSPGTRI</sequence>
<feature type="region of interest" description="Disordered" evidence="1">
    <location>
        <begin position="526"/>
        <end position="607"/>
    </location>
</feature>
<feature type="compositionally biased region" description="Acidic residues" evidence="1">
    <location>
        <begin position="457"/>
        <end position="467"/>
    </location>
</feature>
<evidence type="ECO:0000313" key="2">
    <source>
        <dbReference type="EMBL" id="TVY52105.1"/>
    </source>
</evidence>
<dbReference type="OrthoDB" id="412402at2759"/>
<feature type="compositionally biased region" description="Acidic residues" evidence="1">
    <location>
        <begin position="576"/>
        <end position="585"/>
    </location>
</feature>
<dbReference type="Pfam" id="PF12224">
    <property type="entry name" value="Amidoligase_2"/>
    <property type="match status" value="1"/>
</dbReference>
<comment type="caution">
    <text evidence="2">The sequence shown here is derived from an EMBL/GenBank/DDBJ whole genome shotgun (WGS) entry which is preliminary data.</text>
</comment>
<organism evidence="2 3">
    <name type="scientific">Lachnellula cervina</name>
    <dbReference type="NCBI Taxonomy" id="1316786"/>
    <lineage>
        <taxon>Eukaryota</taxon>
        <taxon>Fungi</taxon>
        <taxon>Dikarya</taxon>
        <taxon>Ascomycota</taxon>
        <taxon>Pezizomycotina</taxon>
        <taxon>Leotiomycetes</taxon>
        <taxon>Helotiales</taxon>
        <taxon>Lachnaceae</taxon>
        <taxon>Lachnellula</taxon>
    </lineage>
</organism>
<dbReference type="EMBL" id="QGMG01000675">
    <property type="protein sequence ID" value="TVY52105.1"/>
    <property type="molecule type" value="Genomic_DNA"/>
</dbReference>
<dbReference type="InterPro" id="IPR022025">
    <property type="entry name" value="Amidoligase_2"/>
</dbReference>
<accession>A0A7D8UP38</accession>
<reference evidence="2 3" key="1">
    <citation type="submission" date="2018-05" db="EMBL/GenBank/DDBJ databases">
        <title>Whole genome sequencing for identification of molecular markers to develop diagnostic detection tools for the regulated plant pathogen Lachnellula willkommii.</title>
        <authorList>
            <person name="Giroux E."/>
            <person name="Bilodeau G."/>
        </authorList>
    </citation>
    <scope>NUCLEOTIDE SEQUENCE [LARGE SCALE GENOMIC DNA]</scope>
    <source>
        <strain evidence="2 3">CBS 625.97</strain>
    </source>
</reference>
<dbReference type="PANTHER" id="PTHR36847">
    <property type="entry name" value="AMIDOLIGASE ENZYME"/>
    <property type="match status" value="1"/>
</dbReference>
<gene>
    <name evidence="2" type="ORF">LCER1_G004633</name>
</gene>
<protein>
    <submittedName>
        <fullName evidence="2">Uncharacterized protein</fullName>
    </submittedName>
</protein>
<name>A0A7D8UP38_9HELO</name>
<proteinExistence type="predicted"/>
<dbReference type="PANTHER" id="PTHR36847:SF1">
    <property type="entry name" value="AMIDOLIGASE ENZYME"/>
    <property type="match status" value="1"/>
</dbReference>
<feature type="compositionally biased region" description="Polar residues" evidence="1">
    <location>
        <begin position="471"/>
        <end position="485"/>
    </location>
</feature>